<dbReference type="Gene3D" id="3.10.20.310">
    <property type="entry name" value="membrane protein fhac"/>
    <property type="match status" value="1"/>
</dbReference>
<proteinExistence type="predicted"/>
<dbReference type="KEGG" id="fcy:FRACYDRAFT_184808"/>
<evidence type="ECO:0000313" key="2">
    <source>
        <dbReference type="EMBL" id="OEU17336.1"/>
    </source>
</evidence>
<sequence length="689" mass="75130">MCVKWSDQGGVTAYVSTPTRYSSWSNPDRSGRNNGNLLNSTGFKDDIYDDIFCLEEDDTNGVGSSFAAVRRGGSSYKQNKSKNRIIDGGKNVISKASSFWSSTVGGTITSVKSLFQSKKSKKEQELLEQLQTMPVRRVVLTNSTILPPDIVRTAVKRAGLIGGPLRMDRVQELARTLKRWYVREGYVLNSVTGASLDPETATASITVEEPVVSRLPVDIVFCKEMIIDDDTGELMTFKKYREKKQKELDDKSGGLGRFQRLQEVKIDRKDLNTTFITTTGRTKATKIAQAMNLNPGQPFQYFDDRWNKIASSGIFSKVLKKSPESASDGGVCLQVFATEPPPRHLEYGIGKSVWTNSWEGEVDFDWRNVFGGGESAGVMVRRGTKDPAPSVRLRFGDDKFGLEGGYDVEAFTDFLGDTGKDTKEDNENDDDGPSSTLELDKDSLLSRRGATFRLRNPISPTIITNSVASASLERTSTTTGQLENIGSATLTLGPFRRLLPMEARSSISTTITGGTRLQGKGDDDITVLGSFTGASIGQLLPYTMASATTRQILPLSLSSRDDGTSPITLALQHTASMSTPNLPRHEAKAMGNSAQIRGASADCMASSTVKGTTEIRIPVAAPRVGSGTVVLFGDWFCVQKDMNSPFHSKSSIGIGIRKSIQGLPLKYDLSYSSEGKFKPMFGMGMDFDV</sequence>
<protein>
    <recommendedName>
        <fullName evidence="4">Bacterial surface antigen (D15) domain-containing protein</fullName>
    </recommendedName>
</protein>
<accession>A0A1E7FGQ2</accession>
<dbReference type="InParanoid" id="A0A1E7FGQ2"/>
<dbReference type="OrthoDB" id="40139at2759"/>
<evidence type="ECO:0008006" key="4">
    <source>
        <dbReference type="Google" id="ProtNLM"/>
    </source>
</evidence>
<keyword evidence="3" id="KW-1185">Reference proteome</keyword>
<dbReference type="InterPro" id="IPR039910">
    <property type="entry name" value="D15-like"/>
</dbReference>
<dbReference type="EMBL" id="KV784357">
    <property type="protein sequence ID" value="OEU17336.1"/>
    <property type="molecule type" value="Genomic_DNA"/>
</dbReference>
<evidence type="ECO:0000256" key="1">
    <source>
        <dbReference type="SAM" id="MobiDB-lite"/>
    </source>
</evidence>
<dbReference type="Gene3D" id="2.40.160.50">
    <property type="entry name" value="membrane protein fhac: a member of the omp85/tpsb transporter family"/>
    <property type="match status" value="1"/>
</dbReference>
<dbReference type="GO" id="GO:0016020">
    <property type="term" value="C:membrane"/>
    <property type="evidence" value="ECO:0007669"/>
    <property type="project" value="TreeGrafter"/>
</dbReference>
<organism evidence="2 3">
    <name type="scientific">Fragilariopsis cylindrus CCMP1102</name>
    <dbReference type="NCBI Taxonomy" id="635003"/>
    <lineage>
        <taxon>Eukaryota</taxon>
        <taxon>Sar</taxon>
        <taxon>Stramenopiles</taxon>
        <taxon>Ochrophyta</taxon>
        <taxon>Bacillariophyta</taxon>
        <taxon>Bacillariophyceae</taxon>
        <taxon>Bacillariophycidae</taxon>
        <taxon>Bacillariales</taxon>
        <taxon>Bacillariaceae</taxon>
        <taxon>Fragilariopsis</taxon>
    </lineage>
</organism>
<reference evidence="2 3" key="1">
    <citation type="submission" date="2016-09" db="EMBL/GenBank/DDBJ databases">
        <title>Extensive genetic diversity and differential bi-allelic expression allows diatom success in the polar Southern Ocean.</title>
        <authorList>
            <consortium name="DOE Joint Genome Institute"/>
            <person name="Mock T."/>
            <person name="Otillar R.P."/>
            <person name="Strauss J."/>
            <person name="Dupont C."/>
            <person name="Frickenhaus S."/>
            <person name="Maumus F."/>
            <person name="Mcmullan M."/>
            <person name="Sanges R."/>
            <person name="Schmutz J."/>
            <person name="Toseland A."/>
            <person name="Valas R."/>
            <person name="Veluchamy A."/>
            <person name="Ward B.J."/>
            <person name="Allen A."/>
            <person name="Barry K."/>
            <person name="Falciatore A."/>
            <person name="Ferrante M."/>
            <person name="Fortunato A.E."/>
            <person name="Gloeckner G."/>
            <person name="Gruber A."/>
            <person name="Hipkin R."/>
            <person name="Janech M."/>
            <person name="Kroth P."/>
            <person name="Leese F."/>
            <person name="Lindquist E."/>
            <person name="Lyon B.R."/>
            <person name="Martin J."/>
            <person name="Mayer C."/>
            <person name="Parker M."/>
            <person name="Quesneville H."/>
            <person name="Raymond J."/>
            <person name="Uhlig C."/>
            <person name="Valentin K.U."/>
            <person name="Worden A.Z."/>
            <person name="Armbrust E.V."/>
            <person name="Bowler C."/>
            <person name="Green B."/>
            <person name="Moulton V."/>
            <person name="Van Oosterhout C."/>
            <person name="Grigoriev I."/>
        </authorList>
    </citation>
    <scope>NUCLEOTIDE SEQUENCE [LARGE SCALE GENOMIC DNA]</scope>
    <source>
        <strain evidence="2 3">CCMP1102</strain>
    </source>
</reference>
<dbReference type="AlphaFoldDB" id="A0A1E7FGQ2"/>
<evidence type="ECO:0000313" key="3">
    <source>
        <dbReference type="Proteomes" id="UP000095751"/>
    </source>
</evidence>
<dbReference type="Proteomes" id="UP000095751">
    <property type="component" value="Unassembled WGS sequence"/>
</dbReference>
<feature type="region of interest" description="Disordered" evidence="1">
    <location>
        <begin position="417"/>
        <end position="440"/>
    </location>
</feature>
<dbReference type="PANTHER" id="PTHR12815">
    <property type="entry name" value="SORTING AND ASSEMBLY MACHINERY SAMM50 PROTEIN FAMILY MEMBER"/>
    <property type="match status" value="1"/>
</dbReference>
<gene>
    <name evidence="2" type="ORF">FRACYDRAFT_184808</name>
</gene>
<name>A0A1E7FGQ2_9STRA</name>
<dbReference type="PANTHER" id="PTHR12815:SF42">
    <property type="entry name" value="BACTERIAL SURFACE ANTIGEN (D15) DOMAIN-CONTAINING PROTEIN"/>
    <property type="match status" value="1"/>
</dbReference>